<evidence type="ECO:0000313" key="2">
    <source>
        <dbReference type="EMBL" id="WOK06570.1"/>
    </source>
</evidence>
<accession>A0ABZ0INJ3</accession>
<evidence type="ECO:0008006" key="4">
    <source>
        <dbReference type="Google" id="ProtNLM"/>
    </source>
</evidence>
<proteinExistence type="predicted"/>
<protein>
    <recommendedName>
        <fullName evidence="4">DUF5671 domain-containing protein</fullName>
    </recommendedName>
</protein>
<name>A0ABZ0INJ3_9BACT</name>
<evidence type="ECO:0000256" key="1">
    <source>
        <dbReference type="SAM" id="Phobius"/>
    </source>
</evidence>
<keyword evidence="3" id="KW-1185">Reference proteome</keyword>
<dbReference type="RefSeq" id="WP_317489284.1">
    <property type="nucleotide sequence ID" value="NZ_CP136051.1"/>
</dbReference>
<gene>
    <name evidence="2" type="ORF">RT717_26195</name>
</gene>
<feature type="transmembrane region" description="Helical" evidence="1">
    <location>
        <begin position="102"/>
        <end position="125"/>
    </location>
</feature>
<feature type="transmembrane region" description="Helical" evidence="1">
    <location>
        <begin position="60"/>
        <end position="81"/>
    </location>
</feature>
<keyword evidence="1" id="KW-1133">Transmembrane helix</keyword>
<keyword evidence="1" id="KW-0472">Membrane</keyword>
<feature type="transmembrane region" description="Helical" evidence="1">
    <location>
        <begin position="27"/>
        <end position="48"/>
    </location>
</feature>
<dbReference type="Proteomes" id="UP001302349">
    <property type="component" value="Chromosome"/>
</dbReference>
<evidence type="ECO:0000313" key="3">
    <source>
        <dbReference type="Proteomes" id="UP001302349"/>
    </source>
</evidence>
<dbReference type="EMBL" id="CP136051">
    <property type="protein sequence ID" value="WOK06570.1"/>
    <property type="molecule type" value="Genomic_DNA"/>
</dbReference>
<sequence>MWKLYKYLFFKLYRLAVKMNKDTTPEYTAFVSVVALVFMNILSIDGILKLAGMRPGFLDGLSTPSVVVLIIALGVPQYFLLIRTRKYEKIAKEFDNESLTRARTGAALVLFYVILSVFSIFFFGAQAHV</sequence>
<keyword evidence="1" id="KW-0812">Transmembrane</keyword>
<organism evidence="2 3">
    <name type="scientific">Imperialibacter roseus</name>
    <dbReference type="NCBI Taxonomy" id="1324217"/>
    <lineage>
        <taxon>Bacteria</taxon>
        <taxon>Pseudomonadati</taxon>
        <taxon>Bacteroidota</taxon>
        <taxon>Cytophagia</taxon>
        <taxon>Cytophagales</taxon>
        <taxon>Flammeovirgaceae</taxon>
        <taxon>Imperialibacter</taxon>
    </lineage>
</organism>
<reference evidence="2 3" key="1">
    <citation type="journal article" date="2023" name="Microbiol. Resour. Announc.">
        <title>Complete Genome Sequence of Imperialibacter roseus strain P4T.</title>
        <authorList>
            <person name="Tizabi D.R."/>
            <person name="Bachvaroff T."/>
            <person name="Hill R.T."/>
        </authorList>
    </citation>
    <scope>NUCLEOTIDE SEQUENCE [LARGE SCALE GENOMIC DNA]</scope>
    <source>
        <strain evidence="2 3">P4T</strain>
    </source>
</reference>